<feature type="domain" description="Zinc finger Mcm10/DnaG-type" evidence="8">
    <location>
        <begin position="112"/>
        <end position="157"/>
    </location>
</feature>
<dbReference type="InterPro" id="IPR040184">
    <property type="entry name" value="Mcm10"/>
</dbReference>
<dbReference type="Pfam" id="PF03619">
    <property type="entry name" value="Solute_trans_a"/>
    <property type="match status" value="1"/>
</dbReference>
<evidence type="ECO:0000256" key="7">
    <source>
        <dbReference type="SAM" id="Phobius"/>
    </source>
</evidence>
<evidence type="ECO:0000256" key="3">
    <source>
        <dbReference type="ARBA" id="ARBA00022692"/>
    </source>
</evidence>
<feature type="compositionally biased region" description="Acidic residues" evidence="6">
    <location>
        <begin position="428"/>
        <end position="441"/>
    </location>
</feature>
<dbReference type="GO" id="GO:0003697">
    <property type="term" value="F:single-stranded DNA binding"/>
    <property type="evidence" value="ECO:0007669"/>
    <property type="project" value="InterPro"/>
</dbReference>
<feature type="compositionally biased region" description="Basic and acidic residues" evidence="6">
    <location>
        <begin position="285"/>
        <end position="314"/>
    </location>
</feature>
<comment type="similarity">
    <text evidence="2">Belongs to the MCM10 family.</text>
</comment>
<evidence type="ECO:0000259" key="8">
    <source>
        <dbReference type="Pfam" id="PF09329"/>
    </source>
</evidence>
<feature type="region of interest" description="Disordered" evidence="6">
    <location>
        <begin position="161"/>
        <end position="180"/>
    </location>
</feature>
<evidence type="ECO:0000256" key="2">
    <source>
        <dbReference type="ARBA" id="ARBA00009679"/>
    </source>
</evidence>
<evidence type="ECO:0000313" key="9">
    <source>
        <dbReference type="EMBL" id="TFY74897.1"/>
    </source>
</evidence>
<dbReference type="GO" id="GO:0016020">
    <property type="term" value="C:membrane"/>
    <property type="evidence" value="ECO:0007669"/>
    <property type="project" value="UniProtKB-SubCell"/>
</dbReference>
<keyword evidence="10" id="KW-1185">Reference proteome</keyword>
<reference evidence="9 10" key="1">
    <citation type="submission" date="2019-02" db="EMBL/GenBank/DDBJ databases">
        <title>Genome sequencing of the rare red list fungi Hericium alpestre (H. flagellum).</title>
        <authorList>
            <person name="Buettner E."/>
            <person name="Kellner H."/>
        </authorList>
    </citation>
    <scope>NUCLEOTIDE SEQUENCE [LARGE SCALE GENOMIC DNA]</scope>
    <source>
        <strain evidence="9 10">DSM 108284</strain>
    </source>
</reference>
<dbReference type="PANTHER" id="PTHR13454">
    <property type="entry name" value="PROTEIN MCM10 HOMOLOG"/>
    <property type="match status" value="1"/>
</dbReference>
<dbReference type="InterPro" id="IPR015408">
    <property type="entry name" value="Znf_Mcm10/DnaG"/>
</dbReference>
<gene>
    <name evidence="9" type="ORF">EWM64_g9115</name>
</gene>
<keyword evidence="4 7" id="KW-1133">Transmembrane helix</keyword>
<keyword evidence="3 7" id="KW-0812">Transmembrane</keyword>
<evidence type="ECO:0000256" key="6">
    <source>
        <dbReference type="SAM" id="MobiDB-lite"/>
    </source>
</evidence>
<feature type="compositionally biased region" description="Polar residues" evidence="6">
    <location>
        <begin position="361"/>
        <end position="389"/>
    </location>
</feature>
<protein>
    <recommendedName>
        <fullName evidence="8">Zinc finger Mcm10/DnaG-type domain-containing protein</fullName>
    </recommendedName>
</protein>
<accession>A0A4Y9ZLC8</accession>
<comment type="caution">
    <text evidence="9">The sequence shown here is derived from an EMBL/GenBank/DDBJ whole genome shotgun (WGS) entry which is preliminary data.</text>
</comment>
<dbReference type="GO" id="GO:0006270">
    <property type="term" value="P:DNA replication initiation"/>
    <property type="evidence" value="ECO:0007669"/>
    <property type="project" value="InterPro"/>
</dbReference>
<feature type="transmembrane region" description="Helical" evidence="7">
    <location>
        <begin position="21"/>
        <end position="42"/>
    </location>
</feature>
<dbReference type="STRING" id="135208.A0A4Y9ZLC8"/>
<proteinExistence type="inferred from homology"/>
<keyword evidence="5 7" id="KW-0472">Membrane</keyword>
<dbReference type="EMBL" id="SFCI01001818">
    <property type="protein sequence ID" value="TFY74897.1"/>
    <property type="molecule type" value="Genomic_DNA"/>
</dbReference>
<dbReference type="OrthoDB" id="3030385at2759"/>
<dbReference type="PANTHER" id="PTHR13454:SF11">
    <property type="entry name" value="PROTEIN MCM10 HOMOLOG"/>
    <property type="match status" value="1"/>
</dbReference>
<evidence type="ECO:0000256" key="4">
    <source>
        <dbReference type="ARBA" id="ARBA00022989"/>
    </source>
</evidence>
<name>A0A4Y9ZLC8_9AGAM</name>
<sequence>MPPIYAIISFFSYRFFRDYTYYSLIEVVYEAFTISAFLLLIIEYVADTAVGHNAVHAIARKDKQKLPIPAYFMYTIKWSVMQYVIIRPGKPPASAAAAALTPESAASVAVIGHARDLGMCSAVQRDGKKCGGWCDKRVADVCDYHIQRAVERRRSSRAEFSVGTSGLSSTAPKRKPAYDPARQWGLKPEAETSMGDAGGATYVVSGHVVSGNAGSLYVGENLGREAQARAQRKGKGDDDRALKMLLQRDKEGMMAVEKARQYAEKMKAKEREEAAGMGKGKGKAKQKDKGRDNGKEKGKEKNARTEGEKRKSGSEECEEESQKDEATMHKNAYSAQVIKKLGFDPTMKPGQRRQEDPEIQNKASATTGKRQSVVSAPKNQPTRPSNTSAADLPDLSDDEELENREKEAFGKALNVSARPSAGMVNLDSSDDELIIEPEETE</sequence>
<dbReference type="InterPro" id="IPR012340">
    <property type="entry name" value="NA-bd_OB-fold"/>
</dbReference>
<dbReference type="InterPro" id="IPR005178">
    <property type="entry name" value="Ostalpha/TMEM184C"/>
</dbReference>
<evidence type="ECO:0000313" key="10">
    <source>
        <dbReference type="Proteomes" id="UP000298061"/>
    </source>
</evidence>
<feature type="region of interest" description="Disordered" evidence="6">
    <location>
        <begin position="257"/>
        <end position="441"/>
    </location>
</feature>
<dbReference type="GO" id="GO:0043596">
    <property type="term" value="C:nuclear replication fork"/>
    <property type="evidence" value="ECO:0007669"/>
    <property type="project" value="TreeGrafter"/>
</dbReference>
<dbReference type="Gene3D" id="2.40.50.140">
    <property type="entry name" value="Nucleic acid-binding proteins"/>
    <property type="match status" value="1"/>
</dbReference>
<dbReference type="Proteomes" id="UP000298061">
    <property type="component" value="Unassembled WGS sequence"/>
</dbReference>
<feature type="compositionally biased region" description="Basic and acidic residues" evidence="6">
    <location>
        <begin position="257"/>
        <end position="274"/>
    </location>
</feature>
<evidence type="ECO:0000256" key="1">
    <source>
        <dbReference type="ARBA" id="ARBA00004141"/>
    </source>
</evidence>
<dbReference type="AlphaFoldDB" id="A0A4Y9ZLC8"/>
<dbReference type="GO" id="GO:0003688">
    <property type="term" value="F:DNA replication origin binding"/>
    <property type="evidence" value="ECO:0007669"/>
    <property type="project" value="TreeGrafter"/>
</dbReference>
<organism evidence="9 10">
    <name type="scientific">Hericium alpestre</name>
    <dbReference type="NCBI Taxonomy" id="135208"/>
    <lineage>
        <taxon>Eukaryota</taxon>
        <taxon>Fungi</taxon>
        <taxon>Dikarya</taxon>
        <taxon>Basidiomycota</taxon>
        <taxon>Agaricomycotina</taxon>
        <taxon>Agaricomycetes</taxon>
        <taxon>Russulales</taxon>
        <taxon>Hericiaceae</taxon>
        <taxon>Hericium</taxon>
    </lineage>
</organism>
<comment type="subcellular location">
    <subcellularLocation>
        <location evidence="1">Membrane</location>
        <topology evidence="1">Multi-pass membrane protein</topology>
    </subcellularLocation>
</comment>
<dbReference type="Pfam" id="PF09329">
    <property type="entry name" value="zf-primase"/>
    <property type="match status" value="1"/>
</dbReference>
<evidence type="ECO:0000256" key="5">
    <source>
        <dbReference type="ARBA" id="ARBA00023136"/>
    </source>
</evidence>